<dbReference type="Proteomes" id="UP001281761">
    <property type="component" value="Unassembled WGS sequence"/>
</dbReference>
<comment type="caution">
    <text evidence="1">The sequence shown here is derived from an EMBL/GenBank/DDBJ whole genome shotgun (WGS) entry which is preliminary data.</text>
</comment>
<gene>
    <name evidence="1" type="ORF">BLNAU_23462</name>
</gene>
<sequence length="121" mass="13835">MPTVPLTYVEGTEKPISSFATRLLTPLDALKSAHFLELVHNRELEERLREQMFKSKVNDGLLVSHAKLTMYSEMPHGFRSIKFNLPVIRHDPKTEDELLSLEPTAFEIESNVLFRGPTNEA</sequence>
<evidence type="ECO:0000313" key="2">
    <source>
        <dbReference type="Proteomes" id="UP001281761"/>
    </source>
</evidence>
<name>A0ABQ9WQ73_9EUKA</name>
<reference evidence="1 2" key="1">
    <citation type="journal article" date="2022" name="bioRxiv">
        <title>Genomics of Preaxostyla Flagellates Illuminates Evolutionary Transitions and the Path Towards Mitochondrial Loss.</title>
        <authorList>
            <person name="Novak L.V.F."/>
            <person name="Treitli S.C."/>
            <person name="Pyrih J."/>
            <person name="Halakuc P."/>
            <person name="Pipaliya S.V."/>
            <person name="Vacek V."/>
            <person name="Brzon O."/>
            <person name="Soukal P."/>
            <person name="Eme L."/>
            <person name="Dacks J.B."/>
            <person name="Karnkowska A."/>
            <person name="Elias M."/>
            <person name="Hampl V."/>
        </authorList>
    </citation>
    <scope>NUCLEOTIDE SEQUENCE [LARGE SCALE GENOMIC DNA]</scope>
    <source>
        <strain evidence="1">NAU3</strain>
        <tissue evidence="1">Gut</tissue>
    </source>
</reference>
<proteinExistence type="predicted"/>
<protein>
    <submittedName>
        <fullName evidence="1">Uncharacterized protein</fullName>
    </submittedName>
</protein>
<keyword evidence="2" id="KW-1185">Reference proteome</keyword>
<evidence type="ECO:0000313" key="1">
    <source>
        <dbReference type="EMBL" id="KAK2941626.1"/>
    </source>
</evidence>
<organism evidence="1 2">
    <name type="scientific">Blattamonas nauphoetae</name>
    <dbReference type="NCBI Taxonomy" id="2049346"/>
    <lineage>
        <taxon>Eukaryota</taxon>
        <taxon>Metamonada</taxon>
        <taxon>Preaxostyla</taxon>
        <taxon>Oxymonadida</taxon>
        <taxon>Blattamonas</taxon>
    </lineage>
</organism>
<dbReference type="EMBL" id="JARBJD010000481">
    <property type="protein sequence ID" value="KAK2941626.1"/>
    <property type="molecule type" value="Genomic_DNA"/>
</dbReference>
<accession>A0ABQ9WQ73</accession>